<dbReference type="EMBL" id="JAGSOY010000025">
    <property type="protein sequence ID" value="MBU2711777.1"/>
    <property type="molecule type" value="Genomic_DNA"/>
</dbReference>
<dbReference type="RefSeq" id="WP_215819936.1">
    <property type="nucleotide sequence ID" value="NZ_JAGSOY010000025.1"/>
</dbReference>
<accession>A0ABS5ZFL6</accession>
<organism evidence="1 2">
    <name type="scientific">Zooshikella harenae</name>
    <dbReference type="NCBI Taxonomy" id="2827238"/>
    <lineage>
        <taxon>Bacteria</taxon>
        <taxon>Pseudomonadati</taxon>
        <taxon>Pseudomonadota</taxon>
        <taxon>Gammaproteobacteria</taxon>
        <taxon>Oceanospirillales</taxon>
        <taxon>Zooshikellaceae</taxon>
        <taxon>Zooshikella</taxon>
    </lineage>
</organism>
<sequence>MTTQLPLPDEKKIVILIRVEPGCLGPEGKNHIEPFCIYMQRHVASVHSDFAIWKIRPRHDKHLPELEYFLLNKRLTAARVEKYLHVFNLDLPHFEDEIHELLEQQIEQFHSSPANTSGH</sequence>
<protein>
    <recommendedName>
        <fullName evidence="3">Orphan protein</fullName>
    </recommendedName>
</protein>
<gene>
    <name evidence="1" type="ORF">KCG35_11960</name>
</gene>
<reference evidence="1 2" key="1">
    <citation type="submission" date="2021-04" db="EMBL/GenBank/DDBJ databases">
        <authorList>
            <person name="Pira H."/>
            <person name="Risdian C."/>
            <person name="Wink J."/>
        </authorList>
    </citation>
    <scope>NUCLEOTIDE SEQUENCE [LARGE SCALE GENOMIC DNA]</scope>
    <source>
        <strain evidence="1 2">WH53</strain>
    </source>
</reference>
<evidence type="ECO:0000313" key="1">
    <source>
        <dbReference type="EMBL" id="MBU2711777.1"/>
    </source>
</evidence>
<keyword evidence="2" id="KW-1185">Reference proteome</keyword>
<evidence type="ECO:0000313" key="2">
    <source>
        <dbReference type="Proteomes" id="UP000690515"/>
    </source>
</evidence>
<comment type="caution">
    <text evidence="1">The sequence shown here is derived from an EMBL/GenBank/DDBJ whole genome shotgun (WGS) entry which is preliminary data.</text>
</comment>
<name>A0ABS5ZFL6_9GAMM</name>
<dbReference type="Proteomes" id="UP000690515">
    <property type="component" value="Unassembled WGS sequence"/>
</dbReference>
<proteinExistence type="predicted"/>
<evidence type="ECO:0008006" key="3">
    <source>
        <dbReference type="Google" id="ProtNLM"/>
    </source>
</evidence>